<dbReference type="GO" id="GO:0005886">
    <property type="term" value="C:plasma membrane"/>
    <property type="evidence" value="ECO:0007669"/>
    <property type="project" value="UniProtKB-SubCell"/>
</dbReference>
<dbReference type="CDD" id="cd06261">
    <property type="entry name" value="TM_PBP2"/>
    <property type="match status" value="1"/>
</dbReference>
<feature type="domain" description="ABC transmembrane type-1" evidence="13">
    <location>
        <begin position="12"/>
        <end position="215"/>
    </location>
</feature>
<dbReference type="Proteomes" id="UP000244223">
    <property type="component" value="Unassembled WGS sequence"/>
</dbReference>
<comment type="caution">
    <text evidence="14">The sequence shown here is derived from an EMBL/GenBank/DDBJ whole genome shotgun (WGS) entry which is preliminary data.</text>
</comment>
<evidence type="ECO:0000256" key="5">
    <source>
        <dbReference type="ARBA" id="ARBA00022475"/>
    </source>
</evidence>
<keyword evidence="8 11" id="KW-0812">Transmembrane</keyword>
<keyword evidence="15" id="KW-1185">Reference proteome</keyword>
<reference evidence="14 15" key="1">
    <citation type="submission" date="2018-04" db="EMBL/GenBank/DDBJ databases">
        <title>Genomic Encyclopedia of Archaeal and Bacterial Type Strains, Phase II (KMG-II): from individual species to whole genera.</title>
        <authorList>
            <person name="Goeker M."/>
        </authorList>
    </citation>
    <scope>NUCLEOTIDE SEQUENCE [LARGE SCALE GENOMIC DNA]</scope>
    <source>
        <strain evidence="14 15">DSM 5822</strain>
    </source>
</reference>
<keyword evidence="4 11" id="KW-0813">Transport</keyword>
<keyword evidence="6 12" id="KW-0500">Molybdenum</keyword>
<evidence type="ECO:0000256" key="9">
    <source>
        <dbReference type="ARBA" id="ARBA00022989"/>
    </source>
</evidence>
<feature type="transmembrane region" description="Helical" evidence="11">
    <location>
        <begin position="18"/>
        <end position="38"/>
    </location>
</feature>
<evidence type="ECO:0000256" key="3">
    <source>
        <dbReference type="ARBA" id="ARBA00007069"/>
    </source>
</evidence>
<dbReference type="NCBIfam" id="TIGR02141">
    <property type="entry name" value="modB_ABC"/>
    <property type="match status" value="1"/>
</dbReference>
<evidence type="ECO:0000256" key="4">
    <source>
        <dbReference type="ARBA" id="ARBA00022448"/>
    </source>
</evidence>
<dbReference type="PROSITE" id="PS50928">
    <property type="entry name" value="ABC_TM1"/>
    <property type="match status" value="1"/>
</dbReference>
<dbReference type="NCBIfam" id="NF006939">
    <property type="entry name" value="PRK09421.1"/>
    <property type="match status" value="1"/>
</dbReference>
<dbReference type="Gene3D" id="1.10.3720.10">
    <property type="entry name" value="MetI-like"/>
    <property type="match status" value="1"/>
</dbReference>
<feature type="transmembrane region" description="Helical" evidence="11">
    <location>
        <begin position="202"/>
        <end position="220"/>
    </location>
</feature>
<comment type="similarity">
    <text evidence="3 12">Belongs to the binding-protein-dependent transport system permease family. CysTW subfamily.</text>
</comment>
<keyword evidence="9 11" id="KW-1133">Transmembrane helix</keyword>
<comment type="function">
    <text evidence="1 12">Part of the binding-protein-dependent transport system for molybdenum; probably responsible for the translocation of the substrate across the membrane.</text>
</comment>
<keyword evidence="7 12" id="KW-0997">Cell inner membrane</keyword>
<evidence type="ECO:0000256" key="7">
    <source>
        <dbReference type="ARBA" id="ARBA00022519"/>
    </source>
</evidence>
<comment type="subcellular location">
    <subcellularLocation>
        <location evidence="2 12">Cell inner membrane</location>
        <topology evidence="2 12">Multi-pass membrane protein</topology>
    </subcellularLocation>
    <subcellularLocation>
        <location evidence="11">Cell membrane</location>
        <topology evidence="11">Multi-pass membrane protein</topology>
    </subcellularLocation>
</comment>
<dbReference type="PANTHER" id="PTHR30183">
    <property type="entry name" value="MOLYBDENUM TRANSPORT SYSTEM PERMEASE PROTEIN MODB"/>
    <property type="match status" value="1"/>
</dbReference>
<evidence type="ECO:0000256" key="11">
    <source>
        <dbReference type="RuleBase" id="RU363032"/>
    </source>
</evidence>
<evidence type="ECO:0000313" key="15">
    <source>
        <dbReference type="Proteomes" id="UP000244223"/>
    </source>
</evidence>
<dbReference type="FunFam" id="1.10.3720.10:FF:000018">
    <property type="entry name" value="Molybdenum transport system permease"/>
    <property type="match status" value="1"/>
</dbReference>
<feature type="transmembrane region" description="Helical" evidence="11">
    <location>
        <begin position="137"/>
        <end position="158"/>
    </location>
</feature>
<evidence type="ECO:0000256" key="10">
    <source>
        <dbReference type="ARBA" id="ARBA00023136"/>
    </source>
</evidence>
<dbReference type="RefSeq" id="WP_204509272.1">
    <property type="nucleotide sequence ID" value="NZ_QAON01000003.1"/>
</dbReference>
<evidence type="ECO:0000256" key="6">
    <source>
        <dbReference type="ARBA" id="ARBA00022505"/>
    </source>
</evidence>
<dbReference type="SUPFAM" id="SSF161098">
    <property type="entry name" value="MetI-like"/>
    <property type="match status" value="1"/>
</dbReference>
<accession>A0A2T5J256</accession>
<sequence>MMYLSPEEWSALKLSFKVASFCTLVGIVPAIALAWLLARKQFWGKALLDATIHLPMVLPPVVPGYLLLLAFGHNGVIGHWLFNTFGWSFAFNWKGAVLASLVMSLPLMVQSIRLAIQLVDTRLEDAARTLGANNWSVLFSITLPLALPGILVGALLGFSRSLGEFGATITFVGNIADETRTLPLAIYSVIHQPDGEAMATRLIIISLLLAFAALLLSNYWSQRMQQRLGYQSHA</sequence>
<gene>
    <name evidence="14" type="ORF">C8N29_103270</name>
</gene>
<dbReference type="PANTHER" id="PTHR30183:SF3">
    <property type="entry name" value="MOLYBDENUM TRANSPORT SYSTEM PERMEASE PROTEIN MODB"/>
    <property type="match status" value="1"/>
</dbReference>
<keyword evidence="10 11" id="KW-0472">Membrane</keyword>
<evidence type="ECO:0000256" key="8">
    <source>
        <dbReference type="ARBA" id="ARBA00022692"/>
    </source>
</evidence>
<feature type="transmembrane region" description="Helical" evidence="11">
    <location>
        <begin position="50"/>
        <end position="71"/>
    </location>
</feature>
<dbReference type="Pfam" id="PF00528">
    <property type="entry name" value="BPD_transp_1"/>
    <property type="match status" value="1"/>
</dbReference>
<dbReference type="InterPro" id="IPR000515">
    <property type="entry name" value="MetI-like"/>
</dbReference>
<evidence type="ECO:0000256" key="2">
    <source>
        <dbReference type="ARBA" id="ARBA00004429"/>
    </source>
</evidence>
<evidence type="ECO:0000256" key="1">
    <source>
        <dbReference type="ARBA" id="ARBA00002949"/>
    </source>
</evidence>
<keyword evidence="5" id="KW-1003">Cell membrane</keyword>
<dbReference type="InterPro" id="IPR011867">
    <property type="entry name" value="ModB_ABC"/>
</dbReference>
<name>A0A2T5J256_9GAMM</name>
<dbReference type="AlphaFoldDB" id="A0A2T5J256"/>
<dbReference type="EMBL" id="QAON01000003">
    <property type="protein sequence ID" value="PTQ90515.1"/>
    <property type="molecule type" value="Genomic_DNA"/>
</dbReference>
<organism evidence="14 15">
    <name type="scientific">Agitococcus lubricus</name>
    <dbReference type="NCBI Taxonomy" id="1077255"/>
    <lineage>
        <taxon>Bacteria</taxon>
        <taxon>Pseudomonadati</taxon>
        <taxon>Pseudomonadota</taxon>
        <taxon>Gammaproteobacteria</taxon>
        <taxon>Moraxellales</taxon>
        <taxon>Moraxellaceae</taxon>
        <taxon>Agitococcus</taxon>
    </lineage>
</organism>
<dbReference type="InterPro" id="IPR035906">
    <property type="entry name" value="MetI-like_sf"/>
</dbReference>
<feature type="transmembrane region" description="Helical" evidence="11">
    <location>
        <begin position="91"/>
        <end position="116"/>
    </location>
</feature>
<evidence type="ECO:0000259" key="13">
    <source>
        <dbReference type="PROSITE" id="PS50928"/>
    </source>
</evidence>
<protein>
    <recommendedName>
        <fullName evidence="12">Molybdenum transport system permease</fullName>
    </recommendedName>
</protein>
<evidence type="ECO:0000256" key="12">
    <source>
        <dbReference type="RuleBase" id="RU365097"/>
    </source>
</evidence>
<proteinExistence type="inferred from homology"/>
<dbReference type="GO" id="GO:0015098">
    <property type="term" value="F:molybdate ion transmembrane transporter activity"/>
    <property type="evidence" value="ECO:0007669"/>
    <property type="project" value="UniProtKB-UniRule"/>
</dbReference>
<evidence type="ECO:0000313" key="14">
    <source>
        <dbReference type="EMBL" id="PTQ90515.1"/>
    </source>
</evidence>